<dbReference type="InterPro" id="IPR001845">
    <property type="entry name" value="HTH_ArsR_DNA-bd_dom"/>
</dbReference>
<name>A0A7C8FV68_9MICO</name>
<evidence type="ECO:0000256" key="4">
    <source>
        <dbReference type="SAM" id="MobiDB-lite"/>
    </source>
</evidence>
<dbReference type="OrthoDB" id="9810923at2"/>
<evidence type="ECO:0000256" key="3">
    <source>
        <dbReference type="ARBA" id="ARBA00023163"/>
    </source>
</evidence>
<dbReference type="CDD" id="cd00090">
    <property type="entry name" value="HTH_ARSR"/>
    <property type="match status" value="1"/>
</dbReference>
<feature type="region of interest" description="Disordered" evidence="4">
    <location>
        <begin position="110"/>
        <end position="150"/>
    </location>
</feature>
<dbReference type="PRINTS" id="PR00778">
    <property type="entry name" value="HTHARSR"/>
</dbReference>
<dbReference type="InterPro" id="IPR051011">
    <property type="entry name" value="Metal_resp_trans_reg"/>
</dbReference>
<dbReference type="InterPro" id="IPR036388">
    <property type="entry name" value="WH-like_DNA-bd_sf"/>
</dbReference>
<feature type="compositionally biased region" description="Basic and acidic residues" evidence="4">
    <location>
        <begin position="129"/>
        <end position="150"/>
    </location>
</feature>
<proteinExistence type="predicted"/>
<sequence length="150" mass="16369">MHADTRRCTFGVDSQYVDLAAEVFSLLADATRLRIILLLSRGERSVGDLAESLQRSPASVSQHLAKLRWGRVVETRQAGTRVYYRLVDEHAKALVTQAVFQAQHVLGGVPEHHRAGDGRITAESGAGVEQDRAAVGRQETAGERPGEQQA</sequence>
<dbReference type="InterPro" id="IPR036390">
    <property type="entry name" value="WH_DNA-bd_sf"/>
</dbReference>
<dbReference type="InterPro" id="IPR011991">
    <property type="entry name" value="ArsR-like_HTH"/>
</dbReference>
<keyword evidence="1" id="KW-0805">Transcription regulation</keyword>
<dbReference type="SUPFAM" id="SSF46785">
    <property type="entry name" value="Winged helix' DNA-binding domain"/>
    <property type="match status" value="1"/>
</dbReference>
<evidence type="ECO:0000259" key="5">
    <source>
        <dbReference type="PROSITE" id="PS50987"/>
    </source>
</evidence>
<evidence type="ECO:0000256" key="2">
    <source>
        <dbReference type="ARBA" id="ARBA00023125"/>
    </source>
</evidence>
<keyword evidence="7" id="KW-1185">Reference proteome</keyword>
<dbReference type="PANTHER" id="PTHR43132">
    <property type="entry name" value="ARSENICAL RESISTANCE OPERON REPRESSOR ARSR-RELATED"/>
    <property type="match status" value="1"/>
</dbReference>
<comment type="caution">
    <text evidence="6">The sequence shown here is derived from an EMBL/GenBank/DDBJ whole genome shotgun (WGS) entry which is preliminary data.</text>
</comment>
<dbReference type="GO" id="GO:0003700">
    <property type="term" value="F:DNA-binding transcription factor activity"/>
    <property type="evidence" value="ECO:0007669"/>
    <property type="project" value="InterPro"/>
</dbReference>
<evidence type="ECO:0000313" key="7">
    <source>
        <dbReference type="Proteomes" id="UP000481339"/>
    </source>
</evidence>
<organism evidence="6 7">
    <name type="scientific">Pseudoclavibacter caeni</name>
    <dbReference type="NCBI Taxonomy" id="908846"/>
    <lineage>
        <taxon>Bacteria</taxon>
        <taxon>Bacillati</taxon>
        <taxon>Actinomycetota</taxon>
        <taxon>Actinomycetes</taxon>
        <taxon>Micrococcales</taxon>
        <taxon>Microbacteriaceae</taxon>
        <taxon>Pseudoclavibacter</taxon>
    </lineage>
</organism>
<dbReference type="Gene3D" id="1.10.10.10">
    <property type="entry name" value="Winged helix-like DNA-binding domain superfamily/Winged helix DNA-binding domain"/>
    <property type="match status" value="1"/>
</dbReference>
<dbReference type="SMART" id="SM00418">
    <property type="entry name" value="HTH_ARSR"/>
    <property type="match status" value="1"/>
</dbReference>
<keyword evidence="3" id="KW-0804">Transcription</keyword>
<dbReference type="PROSITE" id="PS50987">
    <property type="entry name" value="HTH_ARSR_2"/>
    <property type="match status" value="1"/>
</dbReference>
<gene>
    <name evidence="6" type="ORF">F8O02_00025</name>
</gene>
<dbReference type="PANTHER" id="PTHR43132:SF8">
    <property type="entry name" value="HTH-TYPE TRANSCRIPTIONAL REGULATOR KMTR"/>
    <property type="match status" value="1"/>
</dbReference>
<evidence type="ECO:0000313" key="6">
    <source>
        <dbReference type="EMBL" id="KAB1633378.1"/>
    </source>
</evidence>
<reference evidence="6 7" key="1">
    <citation type="submission" date="2019-09" db="EMBL/GenBank/DDBJ databases">
        <title>Phylogeny of genus Pseudoclavibacter and closely related genus.</title>
        <authorList>
            <person name="Li Y."/>
        </authorList>
    </citation>
    <scope>NUCLEOTIDE SEQUENCE [LARGE SCALE GENOMIC DNA]</scope>
    <source>
        <strain evidence="6 7">JCM 16921</strain>
    </source>
</reference>
<dbReference type="AlphaFoldDB" id="A0A7C8FV68"/>
<keyword evidence="2" id="KW-0238">DNA-binding</keyword>
<protein>
    <submittedName>
        <fullName evidence="6">Helix-turn-helix transcriptional regulator</fullName>
    </submittedName>
</protein>
<dbReference type="EMBL" id="WBKA01000001">
    <property type="protein sequence ID" value="KAB1633378.1"/>
    <property type="molecule type" value="Genomic_DNA"/>
</dbReference>
<dbReference type="Pfam" id="PF01022">
    <property type="entry name" value="HTH_5"/>
    <property type="match status" value="1"/>
</dbReference>
<accession>A0A7C8FV68</accession>
<dbReference type="Proteomes" id="UP000481339">
    <property type="component" value="Unassembled WGS sequence"/>
</dbReference>
<evidence type="ECO:0000256" key="1">
    <source>
        <dbReference type="ARBA" id="ARBA00023015"/>
    </source>
</evidence>
<dbReference type="GO" id="GO:0003677">
    <property type="term" value="F:DNA binding"/>
    <property type="evidence" value="ECO:0007669"/>
    <property type="project" value="UniProtKB-KW"/>
</dbReference>
<feature type="domain" description="HTH arsR-type" evidence="5">
    <location>
        <begin position="12"/>
        <end position="106"/>
    </location>
</feature>
<dbReference type="NCBIfam" id="NF033788">
    <property type="entry name" value="HTH_metalloreg"/>
    <property type="match status" value="1"/>
</dbReference>